<dbReference type="InterPro" id="IPR000515">
    <property type="entry name" value="MetI-like"/>
</dbReference>
<dbReference type="InterPro" id="IPR035906">
    <property type="entry name" value="MetI-like_sf"/>
</dbReference>
<comment type="caution">
    <text evidence="9">The sequence shown here is derived from an EMBL/GenBank/DDBJ whole genome shotgun (WGS) entry which is preliminary data.</text>
</comment>
<evidence type="ECO:0000256" key="6">
    <source>
        <dbReference type="ARBA" id="ARBA00023136"/>
    </source>
</evidence>
<dbReference type="PROSITE" id="PS50928">
    <property type="entry name" value="ABC_TM1"/>
    <property type="match status" value="1"/>
</dbReference>
<feature type="transmembrane region" description="Helical" evidence="7">
    <location>
        <begin position="250"/>
        <end position="271"/>
    </location>
</feature>
<comment type="subcellular location">
    <subcellularLocation>
        <location evidence="1 7">Cell membrane</location>
        <topology evidence="1 7">Multi-pass membrane protein</topology>
    </subcellularLocation>
</comment>
<feature type="transmembrane region" description="Helical" evidence="7">
    <location>
        <begin position="118"/>
        <end position="138"/>
    </location>
</feature>
<feature type="transmembrane region" description="Helical" evidence="7">
    <location>
        <begin position="196"/>
        <end position="215"/>
    </location>
</feature>
<comment type="similarity">
    <text evidence="7">Belongs to the binding-protein-dependent transport system permease family.</text>
</comment>
<dbReference type="Proteomes" id="UP000461768">
    <property type="component" value="Unassembled WGS sequence"/>
</dbReference>
<feature type="transmembrane region" description="Helical" evidence="7">
    <location>
        <begin position="20"/>
        <end position="42"/>
    </location>
</feature>
<keyword evidence="3" id="KW-1003">Cell membrane</keyword>
<evidence type="ECO:0000313" key="9">
    <source>
        <dbReference type="EMBL" id="KAB1437442.1"/>
    </source>
</evidence>
<dbReference type="PANTHER" id="PTHR43744">
    <property type="entry name" value="ABC TRANSPORTER PERMEASE PROTEIN MG189-RELATED-RELATED"/>
    <property type="match status" value="1"/>
</dbReference>
<dbReference type="OrthoDB" id="9787837at2"/>
<dbReference type="EMBL" id="WAGX01000005">
    <property type="protein sequence ID" value="KAB1437442.1"/>
    <property type="molecule type" value="Genomic_DNA"/>
</dbReference>
<reference evidence="9 10" key="1">
    <citation type="submission" date="2019-09" db="EMBL/GenBank/DDBJ databases">
        <authorList>
            <person name="Valk L.C."/>
        </authorList>
    </citation>
    <scope>NUCLEOTIDE SEQUENCE [LARGE SCALE GENOMIC DNA]</scope>
    <source>
        <strain evidence="9">GalUA</strain>
    </source>
</reference>
<name>A0A7V7QIV1_9FIRM</name>
<evidence type="ECO:0000256" key="5">
    <source>
        <dbReference type="ARBA" id="ARBA00022989"/>
    </source>
</evidence>
<evidence type="ECO:0000256" key="1">
    <source>
        <dbReference type="ARBA" id="ARBA00004651"/>
    </source>
</evidence>
<sequence>MKGHNNTLKSAKKTQQTQSILVTILGFVIAFVMIFPIIWLFLSSFKSSSELFAYPLHLFPEKFSVASYAKVIQNGFFIYVKNSLFLAVVGTLITVIISAMCGYAFAIYRGEIKYTNKVFGIFLLGTLIPGEILTISQFTVISELGLYDNVWGVILPVVTTTTGIFMYRQHYMSIPLSLVESARLDGASEFKIFKDIMLPLGSSVTVTLTIFSFLWRWNDYILPLMVLSDQKNFTIQIAIKSYIGTMGVDWNSILAASILSILPVIILFIILQKYITGGIATTGVKG</sequence>
<evidence type="ECO:0000259" key="8">
    <source>
        <dbReference type="PROSITE" id="PS50928"/>
    </source>
</evidence>
<evidence type="ECO:0000256" key="2">
    <source>
        <dbReference type="ARBA" id="ARBA00022448"/>
    </source>
</evidence>
<keyword evidence="6 7" id="KW-0472">Membrane</keyword>
<feature type="transmembrane region" description="Helical" evidence="7">
    <location>
        <begin position="150"/>
        <end position="167"/>
    </location>
</feature>
<reference evidence="9 10" key="2">
    <citation type="submission" date="2020-02" db="EMBL/GenBank/DDBJ databases">
        <title>Candidatus Galacturonibacter soehngenii shows hetero-acetogenic catabolism of galacturonic acid but lacks a canonical carbon monoxide dehydrogenase/acetyl-CoA synthase complex.</title>
        <authorList>
            <person name="Diender M."/>
            <person name="Stouten G.R."/>
            <person name="Petersen J.F."/>
            <person name="Nielsen P.H."/>
            <person name="Dueholm M.S."/>
            <person name="Pronk J.T."/>
            <person name="Van Loosdrecht M.C.M."/>
        </authorList>
    </citation>
    <scope>NUCLEOTIDE SEQUENCE [LARGE SCALE GENOMIC DNA]</scope>
    <source>
        <strain evidence="9">GalUA</strain>
    </source>
</reference>
<evidence type="ECO:0000256" key="3">
    <source>
        <dbReference type="ARBA" id="ARBA00022475"/>
    </source>
</evidence>
<dbReference type="CDD" id="cd06261">
    <property type="entry name" value="TM_PBP2"/>
    <property type="match status" value="1"/>
</dbReference>
<dbReference type="GO" id="GO:0005886">
    <property type="term" value="C:plasma membrane"/>
    <property type="evidence" value="ECO:0007669"/>
    <property type="project" value="UniProtKB-SubCell"/>
</dbReference>
<evidence type="ECO:0000256" key="4">
    <source>
        <dbReference type="ARBA" id="ARBA00022692"/>
    </source>
</evidence>
<evidence type="ECO:0000313" key="10">
    <source>
        <dbReference type="Proteomes" id="UP000461768"/>
    </source>
</evidence>
<keyword evidence="5 7" id="KW-1133">Transmembrane helix</keyword>
<gene>
    <name evidence="9" type="ORF">F7O84_07470</name>
</gene>
<keyword evidence="10" id="KW-1185">Reference proteome</keyword>
<dbReference type="PANTHER" id="PTHR43744:SF12">
    <property type="entry name" value="ABC TRANSPORTER PERMEASE PROTEIN MG189-RELATED"/>
    <property type="match status" value="1"/>
</dbReference>
<accession>A0A7V7QIV1</accession>
<keyword evidence="4 7" id="KW-0812">Transmembrane</keyword>
<dbReference type="AlphaFoldDB" id="A0A7V7QIV1"/>
<dbReference type="RefSeq" id="WP_151143804.1">
    <property type="nucleotide sequence ID" value="NZ_WAGX01000005.1"/>
</dbReference>
<dbReference type="Pfam" id="PF00528">
    <property type="entry name" value="BPD_transp_1"/>
    <property type="match status" value="1"/>
</dbReference>
<feature type="transmembrane region" description="Helical" evidence="7">
    <location>
        <begin position="84"/>
        <end position="106"/>
    </location>
</feature>
<protein>
    <submittedName>
        <fullName evidence="9">Carbohydrate ABC transporter permease</fullName>
    </submittedName>
</protein>
<dbReference type="SUPFAM" id="SSF161098">
    <property type="entry name" value="MetI-like"/>
    <property type="match status" value="1"/>
</dbReference>
<keyword evidence="2 7" id="KW-0813">Transport</keyword>
<feature type="domain" description="ABC transmembrane type-1" evidence="8">
    <location>
        <begin position="80"/>
        <end position="271"/>
    </location>
</feature>
<proteinExistence type="inferred from homology"/>
<dbReference type="Gene3D" id="1.10.3720.10">
    <property type="entry name" value="MetI-like"/>
    <property type="match status" value="1"/>
</dbReference>
<organism evidence="9 10">
    <name type="scientific">Candidatus Galacturonatibacter soehngenii</name>
    <dbReference type="NCBI Taxonomy" id="2307010"/>
    <lineage>
        <taxon>Bacteria</taxon>
        <taxon>Bacillati</taxon>
        <taxon>Bacillota</taxon>
        <taxon>Clostridia</taxon>
        <taxon>Lachnospirales</taxon>
        <taxon>Lachnospiraceae</taxon>
        <taxon>Candidatus Galacturonatibacter</taxon>
    </lineage>
</organism>
<evidence type="ECO:0000256" key="7">
    <source>
        <dbReference type="RuleBase" id="RU363032"/>
    </source>
</evidence>
<dbReference type="GO" id="GO:0055085">
    <property type="term" value="P:transmembrane transport"/>
    <property type="evidence" value="ECO:0007669"/>
    <property type="project" value="InterPro"/>
</dbReference>